<evidence type="ECO:0000313" key="5">
    <source>
        <dbReference type="Proteomes" id="UP000234752"/>
    </source>
</evidence>
<dbReference type="Proteomes" id="UP000234752">
    <property type="component" value="Chromosome eg_1"/>
</dbReference>
<dbReference type="InterPro" id="IPR029063">
    <property type="entry name" value="SAM-dependent_MTases_sf"/>
</dbReference>
<dbReference type="AlphaFoldDB" id="A0A2K9NAF8"/>
<evidence type="ECO:0000313" key="4">
    <source>
        <dbReference type="EMBL" id="AUN29526.1"/>
    </source>
</evidence>
<reference evidence="4 5" key="1">
    <citation type="submission" date="2017-12" db="EMBL/GenBank/DDBJ databases">
        <title>Genomes of bacteria within cyanobacterial aggregates.</title>
        <authorList>
            <person name="Cai H."/>
        </authorList>
    </citation>
    <scope>NUCLEOTIDE SEQUENCE [LARGE SCALE GENOMIC DNA]</scope>
    <source>
        <strain evidence="4 5">TH16</strain>
    </source>
</reference>
<evidence type="ECO:0000256" key="2">
    <source>
        <dbReference type="ARBA" id="ARBA00013346"/>
    </source>
</evidence>
<dbReference type="GO" id="GO:0032259">
    <property type="term" value="P:methylation"/>
    <property type="evidence" value="ECO:0007669"/>
    <property type="project" value="UniProtKB-KW"/>
</dbReference>
<name>A0A2K9NAF8_9PROT</name>
<dbReference type="PANTHER" id="PTHR11579:SF18">
    <property type="entry name" value="PROTEIN-L-ISOASPARTATE O-METHYLTRANSFERASE"/>
    <property type="match status" value="1"/>
</dbReference>
<organism evidence="4 5">
    <name type="scientific">Niveispirillum cyanobacteriorum</name>
    <dbReference type="NCBI Taxonomy" id="1612173"/>
    <lineage>
        <taxon>Bacteria</taxon>
        <taxon>Pseudomonadati</taxon>
        <taxon>Pseudomonadota</taxon>
        <taxon>Alphaproteobacteria</taxon>
        <taxon>Rhodospirillales</taxon>
        <taxon>Azospirillaceae</taxon>
        <taxon>Niveispirillum</taxon>
    </lineage>
</organism>
<dbReference type="PANTHER" id="PTHR11579">
    <property type="entry name" value="PROTEIN-L-ISOASPARTATE O-METHYLTRANSFERASE"/>
    <property type="match status" value="1"/>
</dbReference>
<sequence>MMATTEYSAARLNMVEGQIRPNKVTDQRVVDAFLAVPRDQFVPEGLRGVAYVDKSIPVTRSRYLLEPMVLARLLNDAKVESTDIVLDVGTGTGYSAAVIGRLAATVVALESDSELAAFANQAMQTQGVDNAAVMHGPLNAGWAKQAPYNVIIVQGAVAAVPPALLDQLAEGGRLLAVILPESGQGTARLYLKTGGQVSSRILFDASAALLPGFEAKADFQF</sequence>
<dbReference type="CDD" id="cd02440">
    <property type="entry name" value="AdoMet_MTases"/>
    <property type="match status" value="1"/>
</dbReference>
<comment type="similarity">
    <text evidence="1">Belongs to the methyltransferase superfamily. L-isoaspartyl/D-aspartyl protein methyltransferase family.</text>
</comment>
<proteinExistence type="inferred from homology"/>
<keyword evidence="5" id="KW-1185">Reference proteome</keyword>
<dbReference type="Pfam" id="PF01135">
    <property type="entry name" value="PCMT"/>
    <property type="match status" value="1"/>
</dbReference>
<dbReference type="GO" id="GO:0005737">
    <property type="term" value="C:cytoplasm"/>
    <property type="evidence" value="ECO:0007669"/>
    <property type="project" value="TreeGrafter"/>
</dbReference>
<evidence type="ECO:0000256" key="3">
    <source>
        <dbReference type="ARBA" id="ARBA00030757"/>
    </source>
</evidence>
<dbReference type="Gene3D" id="3.40.50.150">
    <property type="entry name" value="Vaccinia Virus protein VP39"/>
    <property type="match status" value="1"/>
</dbReference>
<dbReference type="EMBL" id="CP025611">
    <property type="protein sequence ID" value="AUN29526.1"/>
    <property type="molecule type" value="Genomic_DNA"/>
</dbReference>
<dbReference type="SUPFAM" id="SSF53335">
    <property type="entry name" value="S-adenosyl-L-methionine-dependent methyltransferases"/>
    <property type="match status" value="1"/>
</dbReference>
<dbReference type="GO" id="GO:0004719">
    <property type="term" value="F:protein-L-isoaspartate (D-aspartate) O-methyltransferase activity"/>
    <property type="evidence" value="ECO:0007669"/>
    <property type="project" value="InterPro"/>
</dbReference>
<evidence type="ECO:0000256" key="1">
    <source>
        <dbReference type="ARBA" id="ARBA00005369"/>
    </source>
</evidence>
<accession>A0A2K9NAF8</accession>
<dbReference type="OrthoDB" id="9798496at2"/>
<dbReference type="KEGG" id="ncb:C0V82_04245"/>
<keyword evidence="4" id="KW-0808">Transferase</keyword>
<dbReference type="InterPro" id="IPR000682">
    <property type="entry name" value="PCMT"/>
</dbReference>
<protein>
    <recommendedName>
        <fullName evidence="2">Protein-L-isoaspartate O-methyltransferase</fullName>
    </recommendedName>
    <alternativeName>
        <fullName evidence="3">Protein L-isoaspartyl methyltransferase</fullName>
    </alternativeName>
</protein>
<dbReference type="RefSeq" id="WP_102111253.1">
    <property type="nucleotide sequence ID" value="NZ_BMGN01000003.1"/>
</dbReference>
<keyword evidence="4" id="KW-0489">Methyltransferase</keyword>
<gene>
    <name evidence="4" type="ORF">C0V82_04245</name>
</gene>